<keyword evidence="8 11" id="KW-0804">Transcription</keyword>
<dbReference type="Pfam" id="PF09757">
    <property type="entry name" value="Arb2-like"/>
    <property type="match status" value="1"/>
</dbReference>
<dbReference type="RefSeq" id="XP_056513322.1">
    <property type="nucleotide sequence ID" value="XM_056652255.1"/>
</dbReference>
<sequence length="781" mass="87035">METDEDTVMGDPQKRPSLPSHPSLNHLPPPTHLSSSADPALAPSALSQNLPASPSPGSETPQTSDSIGPDGMPRRRRRGSSRGNVAARAYGPAESLPVRRDSLLEPNSDWSDDEKVKAKAGLPVGSLPTGYCYDPRMRYHCEVRPTADVHPEDPRRIYYIFKEFCLAGLVNHPEATHPLAPQTMVRIHARDATEEEIVLVHTEAHYAFVQSTKDMSDGQLVDLEHNRDSIYFNKLTFASSLLSAGGAIETCKAVAQRKVKNAIAVVRPPGHHAEYNKTMGFCLFNNVSVAARVCQKEPNCRKIMILDWDVHHGNGIQKAFYNDPNVLYISIHVHQNGKFYPGGDEGDWDHCGEGPGLGKNINIPWPDQGMGDGDYMFAFQQVVMPIAQEFDPDMVIVAAGFDAAAGDVLGGCFVSPPCYAQMTHMLMTLANGKVAICLEGGYNFRSISKSALAVAKTLMGEPPERLLVTSATEHAIGTVRQVAAIQSQYWRCMFPKAPAHSVWADRLHDILRTYQSKQLYDKHKLTPLYIYRTGISKSFENQVLASPNYYQKVPLVVIFHDPPEIMSQPHPVTNRLEAHNTWMADVQREYIAWIVSKGYGVIDVNIPKHVTKEPASGKYEKEDEDRPSATEELASYLWDNYIEPNDTGPVFFVGIGNAFFGVANLLMNREGLYKHINGVISFVAETPVRAIASHTQTWLSKWYRENSLVFVSSTHGLWVNTERKQHLRRYGGLVKSPSSGLSEMMAQHKDRVFDWLAERADAEPEEEEEEEDADKDTAMKD</sequence>
<dbReference type="EMBL" id="JAPMSZ010000004">
    <property type="protein sequence ID" value="KAJ5104326.1"/>
    <property type="molecule type" value="Genomic_DNA"/>
</dbReference>
<proteinExistence type="inferred from homology"/>
<feature type="domain" description="Histone deacetylase" evidence="13">
    <location>
        <begin position="150"/>
        <end position="457"/>
    </location>
</feature>
<protein>
    <recommendedName>
        <fullName evidence="3 11">Histone deacetylase</fullName>
        <ecNumber evidence="3 11">3.5.1.98</ecNumber>
    </recommendedName>
</protein>
<dbReference type="InterPro" id="IPR000286">
    <property type="entry name" value="HDACs"/>
</dbReference>
<evidence type="ECO:0000256" key="6">
    <source>
        <dbReference type="ARBA" id="ARBA00022853"/>
    </source>
</evidence>
<keyword evidence="5 11" id="KW-0378">Hydrolase</keyword>
<comment type="subcellular location">
    <subcellularLocation>
        <location evidence="1 11">Nucleus</location>
    </subcellularLocation>
</comment>
<dbReference type="GO" id="GO:0031078">
    <property type="term" value="F:histone H3K14 deacetylase activity, hydrolytic mechanism"/>
    <property type="evidence" value="ECO:0007669"/>
    <property type="project" value="UniProtKB-UniRule"/>
</dbReference>
<dbReference type="InterPro" id="IPR023696">
    <property type="entry name" value="Ureohydrolase_dom_sf"/>
</dbReference>
<evidence type="ECO:0000256" key="12">
    <source>
        <dbReference type="SAM" id="MobiDB-lite"/>
    </source>
</evidence>
<dbReference type="PANTHER" id="PTHR10625">
    <property type="entry name" value="HISTONE DEACETYLASE HDAC1-RELATED"/>
    <property type="match status" value="1"/>
</dbReference>
<dbReference type="AlphaFoldDB" id="A0A9W9KFX8"/>
<evidence type="ECO:0000256" key="4">
    <source>
        <dbReference type="ARBA" id="ARBA00022491"/>
    </source>
</evidence>
<evidence type="ECO:0000313" key="16">
    <source>
        <dbReference type="Proteomes" id="UP001141434"/>
    </source>
</evidence>
<organism evidence="15 16">
    <name type="scientific">Penicillium alfredii</name>
    <dbReference type="NCBI Taxonomy" id="1506179"/>
    <lineage>
        <taxon>Eukaryota</taxon>
        <taxon>Fungi</taxon>
        <taxon>Dikarya</taxon>
        <taxon>Ascomycota</taxon>
        <taxon>Pezizomycotina</taxon>
        <taxon>Eurotiomycetes</taxon>
        <taxon>Eurotiomycetidae</taxon>
        <taxon>Eurotiales</taxon>
        <taxon>Aspergillaceae</taxon>
        <taxon>Penicillium</taxon>
    </lineage>
</organism>
<evidence type="ECO:0000256" key="5">
    <source>
        <dbReference type="ARBA" id="ARBA00022801"/>
    </source>
</evidence>
<dbReference type="Proteomes" id="UP001141434">
    <property type="component" value="Unassembled WGS sequence"/>
</dbReference>
<dbReference type="PRINTS" id="PR01270">
    <property type="entry name" value="HDASUPER"/>
</dbReference>
<keyword evidence="9 11" id="KW-0539">Nucleus</keyword>
<evidence type="ECO:0000259" key="13">
    <source>
        <dbReference type="Pfam" id="PF00850"/>
    </source>
</evidence>
<evidence type="ECO:0000256" key="10">
    <source>
        <dbReference type="ARBA" id="ARBA00048287"/>
    </source>
</evidence>
<dbReference type="PANTHER" id="PTHR10625:SF5">
    <property type="entry name" value="HISTONE DEACETYLASE"/>
    <property type="match status" value="1"/>
</dbReference>
<comment type="function">
    <text evidence="11">Responsible for the deacetylation of lysine residues on the N-terminal part of the core histones (H2A, H2B, H3 and H4). Histone deacetylation gives a tag for epigenetic repression and plays an important role in transcriptional regulation, cell cycle progression and developmental events.</text>
</comment>
<reference evidence="15" key="1">
    <citation type="submission" date="2022-11" db="EMBL/GenBank/DDBJ databases">
        <authorList>
            <person name="Petersen C."/>
        </authorList>
    </citation>
    <scope>NUCLEOTIDE SEQUENCE</scope>
    <source>
        <strain evidence="15">IBT 34128</strain>
    </source>
</reference>
<dbReference type="EC" id="3.5.1.98" evidence="3 11"/>
<keyword evidence="4 11" id="KW-0678">Repressor</keyword>
<evidence type="ECO:0000256" key="9">
    <source>
        <dbReference type="ARBA" id="ARBA00023242"/>
    </source>
</evidence>
<gene>
    <name evidence="15" type="ORF">NUU61_001673</name>
</gene>
<comment type="catalytic activity">
    <reaction evidence="10 11">
        <text>N(6)-acetyl-L-lysyl-[histone] + H2O = L-lysyl-[histone] + acetate</text>
        <dbReference type="Rhea" id="RHEA:58196"/>
        <dbReference type="Rhea" id="RHEA-COMP:9845"/>
        <dbReference type="Rhea" id="RHEA-COMP:11338"/>
        <dbReference type="ChEBI" id="CHEBI:15377"/>
        <dbReference type="ChEBI" id="CHEBI:29969"/>
        <dbReference type="ChEBI" id="CHEBI:30089"/>
        <dbReference type="ChEBI" id="CHEBI:61930"/>
        <dbReference type="EC" id="3.5.1.98"/>
    </reaction>
</comment>
<keyword evidence="16" id="KW-1185">Reference proteome</keyword>
<feature type="region of interest" description="Disordered" evidence="12">
    <location>
        <begin position="757"/>
        <end position="781"/>
    </location>
</feature>
<evidence type="ECO:0000313" key="15">
    <source>
        <dbReference type="EMBL" id="KAJ5104326.1"/>
    </source>
</evidence>
<comment type="caution">
    <text evidence="15">The sequence shown here is derived from an EMBL/GenBank/DDBJ whole genome shotgun (WGS) entry which is preliminary data.</text>
</comment>
<evidence type="ECO:0000256" key="2">
    <source>
        <dbReference type="ARBA" id="ARBA00007738"/>
    </source>
</evidence>
<dbReference type="Gene3D" id="3.40.800.20">
    <property type="entry name" value="Histone deacetylase domain"/>
    <property type="match status" value="1"/>
</dbReference>
<dbReference type="InterPro" id="IPR017321">
    <property type="entry name" value="Hist_deAcase_II_yeast"/>
</dbReference>
<keyword evidence="6 11" id="KW-0156">Chromatin regulator</keyword>
<reference evidence="15" key="2">
    <citation type="journal article" date="2023" name="IMA Fungus">
        <title>Comparative genomic study of the Penicillium genus elucidates a diverse pangenome and 15 lateral gene transfer events.</title>
        <authorList>
            <person name="Petersen C."/>
            <person name="Sorensen T."/>
            <person name="Nielsen M.R."/>
            <person name="Sondergaard T.E."/>
            <person name="Sorensen J.L."/>
            <person name="Fitzpatrick D.A."/>
            <person name="Frisvad J.C."/>
            <person name="Nielsen K.L."/>
        </authorList>
    </citation>
    <scope>NUCLEOTIDE SEQUENCE</scope>
    <source>
        <strain evidence="15">IBT 34128</strain>
    </source>
</reference>
<dbReference type="InterPro" id="IPR019154">
    <property type="entry name" value="Arb2-like_domain"/>
</dbReference>
<dbReference type="PIRSF" id="PIRSF037919">
    <property type="entry name" value="HDAC_II_yeast"/>
    <property type="match status" value="1"/>
</dbReference>
<dbReference type="GO" id="GO:0040029">
    <property type="term" value="P:epigenetic regulation of gene expression"/>
    <property type="evidence" value="ECO:0007669"/>
    <property type="project" value="TreeGrafter"/>
</dbReference>
<dbReference type="InterPro" id="IPR023801">
    <property type="entry name" value="His_deacetylse_dom"/>
</dbReference>
<accession>A0A9W9KFX8</accession>
<feature type="compositionally biased region" description="Low complexity" evidence="12">
    <location>
        <begin position="16"/>
        <end position="47"/>
    </location>
</feature>
<feature type="domain" description="Arb2-like" evidence="14">
    <location>
        <begin position="506"/>
        <end position="761"/>
    </location>
</feature>
<feature type="compositionally biased region" description="Polar residues" evidence="12">
    <location>
        <begin position="48"/>
        <end position="66"/>
    </location>
</feature>
<evidence type="ECO:0000256" key="11">
    <source>
        <dbReference type="PIRNR" id="PIRNR037919"/>
    </source>
</evidence>
<dbReference type="InterPro" id="IPR037138">
    <property type="entry name" value="His_deacetylse_dom_sf"/>
</dbReference>
<dbReference type="Pfam" id="PF00850">
    <property type="entry name" value="Hist_deacetyl"/>
    <property type="match status" value="1"/>
</dbReference>
<keyword evidence="7 11" id="KW-0805">Transcription regulation</keyword>
<evidence type="ECO:0000259" key="14">
    <source>
        <dbReference type="Pfam" id="PF09757"/>
    </source>
</evidence>
<evidence type="ECO:0000256" key="1">
    <source>
        <dbReference type="ARBA" id="ARBA00004123"/>
    </source>
</evidence>
<dbReference type="OrthoDB" id="424012at2759"/>
<dbReference type="SUPFAM" id="SSF52768">
    <property type="entry name" value="Arginase/deacetylase"/>
    <property type="match status" value="1"/>
</dbReference>
<evidence type="ECO:0000256" key="8">
    <source>
        <dbReference type="ARBA" id="ARBA00023163"/>
    </source>
</evidence>
<evidence type="ECO:0000256" key="7">
    <source>
        <dbReference type="ARBA" id="ARBA00023015"/>
    </source>
</evidence>
<evidence type="ECO:0000256" key="3">
    <source>
        <dbReference type="ARBA" id="ARBA00012111"/>
    </source>
</evidence>
<dbReference type="GO" id="GO:0000118">
    <property type="term" value="C:histone deacetylase complex"/>
    <property type="evidence" value="ECO:0007669"/>
    <property type="project" value="TreeGrafter"/>
</dbReference>
<feature type="compositionally biased region" description="Acidic residues" evidence="12">
    <location>
        <begin position="763"/>
        <end position="774"/>
    </location>
</feature>
<dbReference type="GeneID" id="81391423"/>
<name>A0A9W9KFX8_9EURO</name>
<dbReference type="FunFam" id="3.40.800.20:FF:000005">
    <property type="entry name" value="histone deacetylase 6"/>
    <property type="match status" value="1"/>
</dbReference>
<feature type="region of interest" description="Disordered" evidence="12">
    <location>
        <begin position="1"/>
        <end position="115"/>
    </location>
</feature>
<comment type="similarity">
    <text evidence="2 11">Belongs to the histone deacetylase family. HD type 2 subfamily.</text>
</comment>